<gene>
    <name evidence="1" type="ORF">ROA7023_04755</name>
</gene>
<dbReference type="Proteomes" id="UP000193900">
    <property type="component" value="Unassembled WGS sequence"/>
</dbReference>
<protein>
    <submittedName>
        <fullName evidence="1">Uncharacterized protein</fullName>
    </submittedName>
</protein>
<reference evidence="1 2" key="1">
    <citation type="submission" date="2017-03" db="EMBL/GenBank/DDBJ databases">
        <authorList>
            <person name="Afonso C.L."/>
            <person name="Miller P.J."/>
            <person name="Scott M.A."/>
            <person name="Spackman E."/>
            <person name="Goraichik I."/>
            <person name="Dimitrov K.M."/>
            <person name="Suarez D.L."/>
            <person name="Swayne D.E."/>
        </authorList>
    </citation>
    <scope>NUCLEOTIDE SEQUENCE [LARGE SCALE GENOMIC DNA]</scope>
    <source>
        <strain evidence="1 2">CECT 7023</strain>
    </source>
</reference>
<name>A0A1Y5U4Q3_9RHOB</name>
<evidence type="ECO:0000313" key="1">
    <source>
        <dbReference type="EMBL" id="SLN78101.1"/>
    </source>
</evidence>
<dbReference type="EMBL" id="FWFZ01000132">
    <property type="protein sequence ID" value="SLN78101.1"/>
    <property type="molecule type" value="Genomic_DNA"/>
</dbReference>
<organism evidence="1 2">
    <name type="scientific">Roseisalinus antarcticus</name>
    <dbReference type="NCBI Taxonomy" id="254357"/>
    <lineage>
        <taxon>Bacteria</taxon>
        <taxon>Pseudomonadati</taxon>
        <taxon>Pseudomonadota</taxon>
        <taxon>Alphaproteobacteria</taxon>
        <taxon>Rhodobacterales</taxon>
        <taxon>Roseobacteraceae</taxon>
        <taxon>Roseisalinus</taxon>
    </lineage>
</organism>
<keyword evidence="2" id="KW-1185">Reference proteome</keyword>
<dbReference type="AlphaFoldDB" id="A0A1Y5U4Q3"/>
<proteinExistence type="predicted"/>
<evidence type="ECO:0000313" key="2">
    <source>
        <dbReference type="Proteomes" id="UP000193900"/>
    </source>
</evidence>
<accession>A0A1Y5U4Q3</accession>
<sequence length="109" mass="12443">MLCNDLSLAKTAKISGLSYRDIYRRIGFHNDQVRSFASRREDFSRIDLADAGFRFATDSQALTINWPSRKRRFPVVFQHLCTAHASNLVVGGSTKTNSRNRFAFDAPMR</sequence>